<comment type="subcellular location">
    <subcellularLocation>
        <location evidence="1">Secreted</location>
    </subcellularLocation>
</comment>
<dbReference type="STRING" id="32507.ENSNBRP00000021729"/>
<dbReference type="Gene3D" id="2.60.120.1000">
    <property type="match status" value="1"/>
</dbReference>
<keyword evidence="13" id="KW-1185">Reference proteome</keyword>
<evidence type="ECO:0000256" key="10">
    <source>
        <dbReference type="SAM" id="MobiDB-lite"/>
    </source>
</evidence>
<dbReference type="FunFam" id="2.60.120.1000:FF:000001">
    <property type="entry name" value="Collagen alpha-1 type I chain"/>
    <property type="match status" value="1"/>
</dbReference>
<dbReference type="AlphaFoldDB" id="A0A3Q4MXD3"/>
<dbReference type="InterPro" id="IPR000885">
    <property type="entry name" value="Fib_collagen_C"/>
</dbReference>
<sequence length="327" mass="35494">MGPPGSRGSSGDVGAQGPPGEPGPPGPPGSPGPPTSLSEDLFAGLVDYEAQGIPEAVEFIEDAVAAEPPLLHEFNKDEALPNKNSATLRADTGIHATLKSLSGNLQNFRSPDGSKMNPAKTCQDIKNCYPQKSSGQYWIDPNQGSVKDAIRVFCNMETGETCISANPPNVPRKAWWTKSKPNDNKPIWFEADMNGGARFRYGNKEEQPNAVAVQLKLLQLLSKESHQNVTYHCRNSVAYNDENSGDLKKALVLRAFNGQELRAQGSNRLRYTVIEDGCSKSNGAWGRTVIEYRTQTSTRLPIMDLAPMDIGQTDQEFGLDIGPVCFS</sequence>
<feature type="domain" description="Fibrillar collagen NC1" evidence="11">
    <location>
        <begin position="92"/>
        <end position="327"/>
    </location>
</feature>
<organism evidence="12 13">
    <name type="scientific">Neolamprologus brichardi</name>
    <name type="common">Fairy cichlid</name>
    <name type="synonym">Lamprologus brichardi</name>
    <dbReference type="NCBI Taxonomy" id="32507"/>
    <lineage>
        <taxon>Eukaryota</taxon>
        <taxon>Metazoa</taxon>
        <taxon>Chordata</taxon>
        <taxon>Craniata</taxon>
        <taxon>Vertebrata</taxon>
        <taxon>Euteleostomi</taxon>
        <taxon>Actinopterygii</taxon>
        <taxon>Neopterygii</taxon>
        <taxon>Teleostei</taxon>
        <taxon>Neoteleostei</taxon>
        <taxon>Acanthomorphata</taxon>
        <taxon>Ovalentaria</taxon>
        <taxon>Cichlomorphae</taxon>
        <taxon>Cichliformes</taxon>
        <taxon>Cichlidae</taxon>
        <taxon>African cichlids</taxon>
        <taxon>Pseudocrenilabrinae</taxon>
        <taxon>Lamprologini</taxon>
        <taxon>Neolamprologus</taxon>
    </lineage>
</organism>
<name>A0A3Q4MXD3_NEOBR</name>
<dbReference type="GO" id="GO:0046872">
    <property type="term" value="F:metal ion binding"/>
    <property type="evidence" value="ECO:0007669"/>
    <property type="project" value="UniProtKB-KW"/>
</dbReference>
<keyword evidence="4" id="KW-0479">Metal-binding</keyword>
<evidence type="ECO:0000256" key="8">
    <source>
        <dbReference type="ARBA" id="ARBA00023157"/>
    </source>
</evidence>
<keyword evidence="2" id="KW-0964">Secreted</keyword>
<dbReference type="Bgee" id="ENSNBRG00000016673">
    <property type="expression patterns" value="Expressed in zone of skin and 2 other cell types or tissues"/>
</dbReference>
<protein>
    <recommendedName>
        <fullName evidence="11">Fibrillar collagen NC1 domain-containing protein</fullName>
    </recommendedName>
</protein>
<keyword evidence="5" id="KW-0677">Repeat</keyword>
<evidence type="ECO:0000256" key="4">
    <source>
        <dbReference type="ARBA" id="ARBA00022723"/>
    </source>
</evidence>
<keyword evidence="6" id="KW-0106">Calcium</keyword>
<keyword evidence="7" id="KW-0176">Collagen</keyword>
<evidence type="ECO:0000313" key="13">
    <source>
        <dbReference type="Proteomes" id="UP000261580"/>
    </source>
</evidence>
<dbReference type="GO" id="GO:0005576">
    <property type="term" value="C:extracellular region"/>
    <property type="evidence" value="ECO:0007669"/>
    <property type="project" value="UniProtKB-SubCell"/>
</dbReference>
<evidence type="ECO:0000313" key="12">
    <source>
        <dbReference type="Ensembl" id="ENSNBRP00000021729.1"/>
    </source>
</evidence>
<accession>A0A3Q4MXD3</accession>
<evidence type="ECO:0000256" key="1">
    <source>
        <dbReference type="ARBA" id="ARBA00004613"/>
    </source>
</evidence>
<feature type="region of interest" description="Disordered" evidence="10">
    <location>
        <begin position="1"/>
        <end position="39"/>
    </location>
</feature>
<dbReference type="SMART" id="SM00038">
    <property type="entry name" value="COLFI"/>
    <property type="match status" value="1"/>
</dbReference>
<evidence type="ECO:0000256" key="2">
    <source>
        <dbReference type="ARBA" id="ARBA00022525"/>
    </source>
</evidence>
<evidence type="ECO:0000256" key="3">
    <source>
        <dbReference type="ARBA" id="ARBA00022530"/>
    </source>
</evidence>
<evidence type="ECO:0000259" key="11">
    <source>
        <dbReference type="PROSITE" id="PS51461"/>
    </source>
</evidence>
<dbReference type="GeneTree" id="ENSGT00940000155675"/>
<dbReference type="PROSITE" id="PS51461">
    <property type="entry name" value="NC1_FIB"/>
    <property type="match status" value="1"/>
</dbReference>
<evidence type="ECO:0000256" key="5">
    <source>
        <dbReference type="ARBA" id="ARBA00022737"/>
    </source>
</evidence>
<dbReference type="NCBIfam" id="NF040941">
    <property type="entry name" value="GGGWT_bact"/>
    <property type="match status" value="1"/>
</dbReference>
<reference evidence="12" key="1">
    <citation type="submission" date="2025-08" db="UniProtKB">
        <authorList>
            <consortium name="Ensembl"/>
        </authorList>
    </citation>
    <scope>IDENTIFICATION</scope>
</reference>
<dbReference type="Proteomes" id="UP000261580">
    <property type="component" value="Unassembled WGS sequence"/>
</dbReference>
<evidence type="ECO:0000256" key="7">
    <source>
        <dbReference type="ARBA" id="ARBA00023119"/>
    </source>
</evidence>
<evidence type="ECO:0000256" key="6">
    <source>
        <dbReference type="ARBA" id="ARBA00022837"/>
    </source>
</evidence>
<proteinExistence type="predicted"/>
<dbReference type="Pfam" id="PF01410">
    <property type="entry name" value="COLFI"/>
    <property type="match status" value="1"/>
</dbReference>
<keyword evidence="3" id="KW-0272">Extracellular matrix</keyword>
<evidence type="ECO:0000256" key="9">
    <source>
        <dbReference type="ARBA" id="ARBA00023278"/>
    </source>
</evidence>
<reference evidence="12" key="2">
    <citation type="submission" date="2025-09" db="UniProtKB">
        <authorList>
            <consortium name="Ensembl"/>
        </authorList>
    </citation>
    <scope>IDENTIFICATION</scope>
</reference>
<dbReference type="GO" id="GO:0005201">
    <property type="term" value="F:extracellular matrix structural constituent"/>
    <property type="evidence" value="ECO:0007669"/>
    <property type="project" value="InterPro"/>
</dbReference>
<keyword evidence="8" id="KW-1015">Disulfide bond</keyword>
<dbReference type="GO" id="GO:0005581">
    <property type="term" value="C:collagen trimer"/>
    <property type="evidence" value="ECO:0007669"/>
    <property type="project" value="UniProtKB-KW"/>
</dbReference>
<keyword evidence="9" id="KW-0379">Hydroxylation</keyword>
<dbReference type="Ensembl" id="ENSNBRT00000022313.1">
    <property type="protein sequence ID" value="ENSNBRP00000021729.1"/>
    <property type="gene ID" value="ENSNBRG00000016673.1"/>
</dbReference>
<dbReference type="OMA" id="QWISEVH"/>
<feature type="compositionally biased region" description="Pro residues" evidence="10">
    <location>
        <begin position="19"/>
        <end position="34"/>
    </location>
</feature>